<feature type="compositionally biased region" description="Low complexity" evidence="5">
    <location>
        <begin position="349"/>
        <end position="362"/>
    </location>
</feature>
<evidence type="ECO:0000256" key="4">
    <source>
        <dbReference type="PROSITE-ProRule" id="PRU00175"/>
    </source>
</evidence>
<gene>
    <name evidence="7" type="ORF">HK105_205049</name>
</gene>
<dbReference type="Proteomes" id="UP001527925">
    <property type="component" value="Unassembled WGS sequence"/>
</dbReference>
<dbReference type="SUPFAM" id="SSF57850">
    <property type="entry name" value="RING/U-box"/>
    <property type="match status" value="1"/>
</dbReference>
<dbReference type="PROSITE" id="PS50089">
    <property type="entry name" value="ZF_RING_2"/>
    <property type="match status" value="1"/>
</dbReference>
<dbReference type="SMART" id="SM00184">
    <property type="entry name" value="RING"/>
    <property type="match status" value="1"/>
</dbReference>
<evidence type="ECO:0000256" key="1">
    <source>
        <dbReference type="ARBA" id="ARBA00022723"/>
    </source>
</evidence>
<sequence>MFSTSSAADPLSDVFGVLDSAQTRDIFGEPSGGGAGARLAETPRRGGPAGFGFSSGDDSGLGFFGSLSSSGGGGGLAGGPHAAIASTPGDDSVFAIEGLGSASYDVFSDVFGSGLPAPSGAHAVAPAAAGTVFGFGSFESAFLSSEEMECAAAKLPEDEISTHQQTLDDLRRLLADFEADAGDSRVVQAMGQPTPAVLCVQFTELGAGCFGVTDSCIVWSGEMSTLGSESEPGVRAAYVFPSAVVGRPQTKQIDDDCYIVNTSVRDTMFVQLAFASESQSNAAAAAINSMTAAERRETESDLTDTPPAQSALLAAQPDASLVAQLQHDHRRLEKELDEKIWAASRSALSTPPDDSMDTSPPSKDAELAPSGPETCTLCYDQDAVLVLMPCKHTVCVACADRLQSLASASLSGLRCPWDRAVVQQVVSMPLPQ</sequence>
<dbReference type="InterPro" id="IPR017907">
    <property type="entry name" value="Znf_RING_CS"/>
</dbReference>
<evidence type="ECO:0000256" key="3">
    <source>
        <dbReference type="ARBA" id="ARBA00022833"/>
    </source>
</evidence>
<proteinExistence type="predicted"/>
<feature type="region of interest" description="Disordered" evidence="5">
    <location>
        <begin position="344"/>
        <end position="371"/>
    </location>
</feature>
<evidence type="ECO:0000259" key="6">
    <source>
        <dbReference type="PROSITE" id="PS50089"/>
    </source>
</evidence>
<dbReference type="Pfam" id="PF13920">
    <property type="entry name" value="zf-C3HC4_3"/>
    <property type="match status" value="1"/>
</dbReference>
<dbReference type="EMBL" id="JADGIZ020000024">
    <property type="protein sequence ID" value="KAL2915433.1"/>
    <property type="molecule type" value="Genomic_DNA"/>
</dbReference>
<dbReference type="PROSITE" id="PS00518">
    <property type="entry name" value="ZF_RING_1"/>
    <property type="match status" value="1"/>
</dbReference>
<keyword evidence="2 4" id="KW-0863">Zinc-finger</keyword>
<keyword evidence="1" id="KW-0479">Metal-binding</keyword>
<evidence type="ECO:0000313" key="7">
    <source>
        <dbReference type="EMBL" id="KAL2915433.1"/>
    </source>
</evidence>
<organism evidence="7 8">
    <name type="scientific">Polyrhizophydium stewartii</name>
    <dbReference type="NCBI Taxonomy" id="2732419"/>
    <lineage>
        <taxon>Eukaryota</taxon>
        <taxon>Fungi</taxon>
        <taxon>Fungi incertae sedis</taxon>
        <taxon>Chytridiomycota</taxon>
        <taxon>Chytridiomycota incertae sedis</taxon>
        <taxon>Chytridiomycetes</taxon>
        <taxon>Rhizophydiales</taxon>
        <taxon>Rhizophydiales incertae sedis</taxon>
        <taxon>Polyrhizophydium</taxon>
    </lineage>
</organism>
<name>A0ABR4N7G3_9FUNG</name>
<dbReference type="InterPro" id="IPR001841">
    <property type="entry name" value="Znf_RING"/>
</dbReference>
<evidence type="ECO:0000256" key="2">
    <source>
        <dbReference type="ARBA" id="ARBA00022771"/>
    </source>
</evidence>
<protein>
    <recommendedName>
        <fullName evidence="6">RING-type domain-containing protein</fullName>
    </recommendedName>
</protein>
<evidence type="ECO:0000256" key="5">
    <source>
        <dbReference type="SAM" id="MobiDB-lite"/>
    </source>
</evidence>
<dbReference type="InterPro" id="IPR013083">
    <property type="entry name" value="Znf_RING/FYVE/PHD"/>
</dbReference>
<keyword evidence="8" id="KW-1185">Reference proteome</keyword>
<feature type="region of interest" description="Disordered" evidence="5">
    <location>
        <begin position="25"/>
        <end position="52"/>
    </location>
</feature>
<evidence type="ECO:0000313" key="8">
    <source>
        <dbReference type="Proteomes" id="UP001527925"/>
    </source>
</evidence>
<accession>A0ABR4N7G3</accession>
<keyword evidence="3" id="KW-0862">Zinc</keyword>
<reference evidence="7 8" key="1">
    <citation type="submission" date="2023-09" db="EMBL/GenBank/DDBJ databases">
        <title>Pangenome analysis of Batrachochytrium dendrobatidis and related Chytrids.</title>
        <authorList>
            <person name="Yacoub M.N."/>
            <person name="Stajich J.E."/>
            <person name="James T.Y."/>
        </authorList>
    </citation>
    <scope>NUCLEOTIDE SEQUENCE [LARGE SCALE GENOMIC DNA]</scope>
    <source>
        <strain evidence="7 8">JEL0888</strain>
    </source>
</reference>
<comment type="caution">
    <text evidence="7">The sequence shown here is derived from an EMBL/GenBank/DDBJ whole genome shotgun (WGS) entry which is preliminary data.</text>
</comment>
<dbReference type="Gene3D" id="3.30.40.10">
    <property type="entry name" value="Zinc/RING finger domain, C3HC4 (zinc finger)"/>
    <property type="match status" value="1"/>
</dbReference>
<feature type="domain" description="RING-type" evidence="6">
    <location>
        <begin position="375"/>
        <end position="419"/>
    </location>
</feature>